<keyword evidence="2" id="KW-1185">Reference proteome</keyword>
<proteinExistence type="predicted"/>
<organism evidence="1 2">
    <name type="scientific">Triticum urartu</name>
    <name type="common">Red wild einkorn</name>
    <name type="synonym">Crithodium urartu</name>
    <dbReference type="NCBI Taxonomy" id="4572"/>
    <lineage>
        <taxon>Eukaryota</taxon>
        <taxon>Viridiplantae</taxon>
        <taxon>Streptophyta</taxon>
        <taxon>Embryophyta</taxon>
        <taxon>Tracheophyta</taxon>
        <taxon>Spermatophyta</taxon>
        <taxon>Magnoliopsida</taxon>
        <taxon>Liliopsida</taxon>
        <taxon>Poales</taxon>
        <taxon>Poaceae</taxon>
        <taxon>BOP clade</taxon>
        <taxon>Pooideae</taxon>
        <taxon>Triticodae</taxon>
        <taxon>Triticeae</taxon>
        <taxon>Triticinae</taxon>
        <taxon>Triticum</taxon>
    </lineage>
</organism>
<protein>
    <submittedName>
        <fullName evidence="1">Uncharacterized protein</fullName>
    </submittedName>
</protein>
<dbReference type="EnsemblPlants" id="TuG1812G0500000728.01.T01">
    <property type="protein sequence ID" value="TuG1812G0500000728.01.T01.cds286730"/>
    <property type="gene ID" value="TuG1812G0500000728.01"/>
</dbReference>
<sequence length="27" mass="3263">MFYDCTSVRNYTSLNKMMFVHVCYHGD</sequence>
<dbReference type="Proteomes" id="UP000015106">
    <property type="component" value="Chromosome 5"/>
</dbReference>
<dbReference type="AlphaFoldDB" id="A0A8R7QAV1"/>
<reference evidence="1" key="3">
    <citation type="submission" date="2022-06" db="UniProtKB">
        <authorList>
            <consortium name="EnsemblPlants"/>
        </authorList>
    </citation>
    <scope>IDENTIFICATION</scope>
</reference>
<evidence type="ECO:0000313" key="2">
    <source>
        <dbReference type="Proteomes" id="UP000015106"/>
    </source>
</evidence>
<evidence type="ECO:0000313" key="1">
    <source>
        <dbReference type="EnsemblPlants" id="TuG1812G0500000728.01.T01.cds286730"/>
    </source>
</evidence>
<accession>A0A8R7QAV1</accession>
<reference evidence="2" key="1">
    <citation type="journal article" date="2013" name="Nature">
        <title>Draft genome of the wheat A-genome progenitor Triticum urartu.</title>
        <authorList>
            <person name="Ling H.Q."/>
            <person name="Zhao S."/>
            <person name="Liu D."/>
            <person name="Wang J."/>
            <person name="Sun H."/>
            <person name="Zhang C."/>
            <person name="Fan H."/>
            <person name="Li D."/>
            <person name="Dong L."/>
            <person name="Tao Y."/>
            <person name="Gao C."/>
            <person name="Wu H."/>
            <person name="Li Y."/>
            <person name="Cui Y."/>
            <person name="Guo X."/>
            <person name="Zheng S."/>
            <person name="Wang B."/>
            <person name="Yu K."/>
            <person name="Liang Q."/>
            <person name="Yang W."/>
            <person name="Lou X."/>
            <person name="Chen J."/>
            <person name="Feng M."/>
            <person name="Jian J."/>
            <person name="Zhang X."/>
            <person name="Luo G."/>
            <person name="Jiang Y."/>
            <person name="Liu J."/>
            <person name="Wang Z."/>
            <person name="Sha Y."/>
            <person name="Zhang B."/>
            <person name="Wu H."/>
            <person name="Tang D."/>
            <person name="Shen Q."/>
            <person name="Xue P."/>
            <person name="Zou S."/>
            <person name="Wang X."/>
            <person name="Liu X."/>
            <person name="Wang F."/>
            <person name="Yang Y."/>
            <person name="An X."/>
            <person name="Dong Z."/>
            <person name="Zhang K."/>
            <person name="Zhang X."/>
            <person name="Luo M.C."/>
            <person name="Dvorak J."/>
            <person name="Tong Y."/>
            <person name="Wang J."/>
            <person name="Yang H."/>
            <person name="Li Z."/>
            <person name="Wang D."/>
            <person name="Zhang A."/>
            <person name="Wang J."/>
        </authorList>
    </citation>
    <scope>NUCLEOTIDE SEQUENCE</scope>
    <source>
        <strain evidence="2">cv. G1812</strain>
    </source>
</reference>
<dbReference type="Gramene" id="TuG1812G0500000728.01.T01">
    <property type="protein sequence ID" value="TuG1812G0500000728.01.T01.cds286730"/>
    <property type="gene ID" value="TuG1812G0500000728.01"/>
</dbReference>
<reference evidence="1" key="2">
    <citation type="submission" date="2018-03" db="EMBL/GenBank/DDBJ databases">
        <title>The Triticum urartu genome reveals the dynamic nature of wheat genome evolution.</title>
        <authorList>
            <person name="Ling H."/>
            <person name="Ma B."/>
            <person name="Shi X."/>
            <person name="Liu H."/>
            <person name="Dong L."/>
            <person name="Sun H."/>
            <person name="Cao Y."/>
            <person name="Gao Q."/>
            <person name="Zheng S."/>
            <person name="Li Y."/>
            <person name="Yu Y."/>
            <person name="Du H."/>
            <person name="Qi M."/>
            <person name="Li Y."/>
            <person name="Yu H."/>
            <person name="Cui Y."/>
            <person name="Wang N."/>
            <person name="Chen C."/>
            <person name="Wu H."/>
            <person name="Zhao Y."/>
            <person name="Zhang J."/>
            <person name="Li Y."/>
            <person name="Zhou W."/>
            <person name="Zhang B."/>
            <person name="Hu W."/>
            <person name="Eijk M."/>
            <person name="Tang J."/>
            <person name="Witsenboer H."/>
            <person name="Zhao S."/>
            <person name="Li Z."/>
            <person name="Zhang A."/>
            <person name="Wang D."/>
            <person name="Liang C."/>
        </authorList>
    </citation>
    <scope>NUCLEOTIDE SEQUENCE [LARGE SCALE GENOMIC DNA]</scope>
    <source>
        <strain evidence="1">cv. G1812</strain>
    </source>
</reference>
<name>A0A8R7QAV1_TRIUA</name>